<keyword evidence="15 24" id="KW-1015">Disulfide bond</keyword>
<evidence type="ECO:0000256" key="17">
    <source>
        <dbReference type="ARBA" id="ARBA00023211"/>
    </source>
</evidence>
<feature type="binding site" evidence="23">
    <location>
        <begin position="159"/>
        <end position="163"/>
    </location>
    <ligand>
        <name>substrate</name>
    </ligand>
</feature>
<dbReference type="AlphaFoldDB" id="A0A7R9Q2I4"/>
<evidence type="ECO:0000256" key="22">
    <source>
        <dbReference type="ARBA" id="ARBA00093257"/>
    </source>
</evidence>
<evidence type="ECO:0000256" key="15">
    <source>
        <dbReference type="ARBA" id="ARBA00023157"/>
    </source>
</evidence>
<evidence type="ECO:0000256" key="6">
    <source>
        <dbReference type="ARBA" id="ARBA00014817"/>
    </source>
</evidence>
<comment type="pathway">
    <text evidence="3">Protein modification; protein glycosylation.</text>
</comment>
<evidence type="ECO:0000256" key="3">
    <source>
        <dbReference type="ARBA" id="ARBA00004922"/>
    </source>
</evidence>
<keyword evidence="12" id="KW-1133">Transmembrane helix</keyword>
<feature type="non-terminal residue" evidence="25">
    <location>
        <position position="1"/>
    </location>
</feature>
<feature type="binding site" evidence="23">
    <location>
        <position position="84"/>
    </location>
    <ligand>
        <name>substrate</name>
    </ligand>
</feature>
<comment type="catalytic activity">
    <reaction evidence="22">
        <text>an N(4)-{beta-D-GlcNAc-(1-&gt;2)-alpha-D-Man-(1-&gt;3)-[alpha-D-Man-(1-&gt;6)]-beta-D-Man-(1-&gt;4)-beta-D-GlcNAc-(1-&gt;4)-beta-D-GlcNAc}-L-asparaginyl-[protein] + UDP-N-acetyl-alpha-D-glucosamine = N(4)-{beta-D-GlcNAc-(1-&gt;2)-alpha-D-Man-(1-&gt;3)-[beta-D-GlcNAc-(1-&gt;2)-alpha-D-Man-(1-&gt;6)]-beta-D-Man-(1-&gt;4)-beta-D-GlcNAc-(1-&gt;4)-beta-D-GlcNAc}-L-asparaginyl-[protein] + UDP + H(+)</text>
        <dbReference type="Rhea" id="RHEA:12941"/>
        <dbReference type="Rhea" id="RHEA-COMP:13526"/>
        <dbReference type="Rhea" id="RHEA-COMP:14369"/>
        <dbReference type="ChEBI" id="CHEBI:15378"/>
        <dbReference type="ChEBI" id="CHEBI:57705"/>
        <dbReference type="ChEBI" id="CHEBI:58223"/>
        <dbReference type="ChEBI" id="CHEBI:60615"/>
        <dbReference type="ChEBI" id="CHEBI:60651"/>
        <dbReference type="EC" id="2.4.1.143"/>
    </reaction>
</comment>
<evidence type="ECO:0000256" key="12">
    <source>
        <dbReference type="ARBA" id="ARBA00022989"/>
    </source>
</evidence>
<reference evidence="25" key="1">
    <citation type="submission" date="2020-11" db="EMBL/GenBank/DDBJ databases">
        <authorList>
            <person name="Tran Van P."/>
        </authorList>
    </citation>
    <scope>NUCLEOTIDE SEQUENCE</scope>
</reference>
<evidence type="ECO:0000256" key="1">
    <source>
        <dbReference type="ARBA" id="ARBA00001936"/>
    </source>
</evidence>
<dbReference type="GO" id="GO:0046872">
    <property type="term" value="F:metal ion binding"/>
    <property type="evidence" value="ECO:0007669"/>
    <property type="project" value="UniProtKB-KW"/>
</dbReference>
<dbReference type="Proteomes" id="UP000759131">
    <property type="component" value="Unassembled WGS sequence"/>
</dbReference>
<keyword evidence="17" id="KW-0464">Manganese</keyword>
<evidence type="ECO:0000256" key="5">
    <source>
        <dbReference type="ARBA" id="ARBA00012613"/>
    </source>
</evidence>
<evidence type="ECO:0000256" key="24">
    <source>
        <dbReference type="PIRSR" id="PIRSR607754-3"/>
    </source>
</evidence>
<dbReference type="InterPro" id="IPR029044">
    <property type="entry name" value="Nucleotide-diphossugar_trans"/>
</dbReference>
<evidence type="ECO:0000256" key="20">
    <source>
        <dbReference type="ARBA" id="ARBA00032552"/>
    </source>
</evidence>
<evidence type="ECO:0000256" key="16">
    <source>
        <dbReference type="ARBA" id="ARBA00023180"/>
    </source>
</evidence>
<dbReference type="Pfam" id="PF05060">
    <property type="entry name" value="MGAT2"/>
    <property type="match status" value="1"/>
</dbReference>
<feature type="disulfide bond" evidence="24">
    <location>
        <begin position="126"/>
        <end position="140"/>
    </location>
</feature>
<name>A0A7R9Q2I4_9ACAR</name>
<keyword evidence="10" id="KW-0479">Metal-binding</keyword>
<dbReference type="EC" id="2.4.1.143" evidence="5"/>
<evidence type="ECO:0000256" key="18">
    <source>
        <dbReference type="ARBA" id="ARBA00029663"/>
    </source>
</evidence>
<proteinExistence type="inferred from homology"/>
<evidence type="ECO:0000256" key="4">
    <source>
        <dbReference type="ARBA" id="ARBA00011011"/>
    </source>
</evidence>
<dbReference type="GO" id="GO:0005795">
    <property type="term" value="C:Golgi stack"/>
    <property type="evidence" value="ECO:0007669"/>
    <property type="project" value="InterPro"/>
</dbReference>
<evidence type="ECO:0000256" key="7">
    <source>
        <dbReference type="ARBA" id="ARBA00022676"/>
    </source>
</evidence>
<organism evidence="25">
    <name type="scientific">Medioppia subpectinata</name>
    <dbReference type="NCBI Taxonomy" id="1979941"/>
    <lineage>
        <taxon>Eukaryota</taxon>
        <taxon>Metazoa</taxon>
        <taxon>Ecdysozoa</taxon>
        <taxon>Arthropoda</taxon>
        <taxon>Chelicerata</taxon>
        <taxon>Arachnida</taxon>
        <taxon>Acari</taxon>
        <taxon>Acariformes</taxon>
        <taxon>Sarcoptiformes</taxon>
        <taxon>Oribatida</taxon>
        <taxon>Brachypylina</taxon>
        <taxon>Oppioidea</taxon>
        <taxon>Oppiidae</taxon>
        <taxon>Medioppia</taxon>
    </lineage>
</organism>
<dbReference type="OrthoDB" id="6019616at2759"/>
<evidence type="ECO:0000313" key="25">
    <source>
        <dbReference type="EMBL" id="CAD7629969.1"/>
    </source>
</evidence>
<dbReference type="GO" id="GO:0006487">
    <property type="term" value="P:protein N-linked glycosylation"/>
    <property type="evidence" value="ECO:0007669"/>
    <property type="project" value="TreeGrafter"/>
</dbReference>
<dbReference type="UniPathway" id="UPA00378"/>
<comment type="subcellular location">
    <subcellularLocation>
        <location evidence="2">Golgi apparatus membrane</location>
        <topology evidence="2">Single-pass type II membrane protein</topology>
    </subcellularLocation>
</comment>
<dbReference type="InterPro" id="IPR007754">
    <property type="entry name" value="GlcNAc_II"/>
</dbReference>
<evidence type="ECO:0000256" key="11">
    <source>
        <dbReference type="ARBA" id="ARBA00022968"/>
    </source>
</evidence>
<keyword evidence="16" id="KW-0325">Glycoprotein</keyword>
<evidence type="ECO:0000313" key="26">
    <source>
        <dbReference type="Proteomes" id="UP000759131"/>
    </source>
</evidence>
<evidence type="ECO:0000256" key="8">
    <source>
        <dbReference type="ARBA" id="ARBA00022679"/>
    </source>
</evidence>
<dbReference type="Gene3D" id="3.90.550.10">
    <property type="entry name" value="Spore Coat Polysaccharide Biosynthesis Protein SpsA, Chain A"/>
    <property type="match status" value="1"/>
</dbReference>
<keyword evidence="8" id="KW-0808">Transferase</keyword>
<keyword evidence="26" id="KW-1185">Reference proteome</keyword>
<evidence type="ECO:0000256" key="21">
    <source>
        <dbReference type="ARBA" id="ARBA00032915"/>
    </source>
</evidence>
<evidence type="ECO:0000256" key="23">
    <source>
        <dbReference type="PIRSR" id="PIRSR607754-1"/>
    </source>
</evidence>
<keyword evidence="13" id="KW-0333">Golgi apparatus</keyword>
<keyword evidence="11" id="KW-0735">Signal-anchor</keyword>
<comment type="cofactor">
    <cofactor evidence="1">
        <name>Mn(2+)</name>
        <dbReference type="ChEBI" id="CHEBI:29035"/>
    </cofactor>
</comment>
<dbReference type="EMBL" id="OC862136">
    <property type="protein sequence ID" value="CAD7629969.1"/>
    <property type="molecule type" value="Genomic_DNA"/>
</dbReference>
<accession>A0A7R9Q2I4</accession>
<sequence>MVSNLSKPSEEVLTQFSVNQLKRAIDEINQRQEVHHLKTFGPLLDNDLVVIIQVHNRSDYLLSLIESFAKTKHIEEVLLVFSHDLFDPKINSMVTSITFCKTIQIFYPKSLQLNPNSFPGDSAEDCPRDVTVKEALRIGCKNRFNSDSYGHFREAKFTQTKHHFWWKVNAVNDDKSKVITLGSYVRSVEFNKNADKIERSRWISSRHNMAFI</sequence>
<evidence type="ECO:0000256" key="13">
    <source>
        <dbReference type="ARBA" id="ARBA00023034"/>
    </source>
</evidence>
<gene>
    <name evidence="25" type="ORF">OSB1V03_LOCUS10383</name>
</gene>
<dbReference type="PANTHER" id="PTHR12871">
    <property type="entry name" value="BETA-1,2-N-ACETYLGLUCOSAMINYLTRANSFERASE II"/>
    <property type="match status" value="1"/>
</dbReference>
<evidence type="ECO:0000256" key="10">
    <source>
        <dbReference type="ARBA" id="ARBA00022723"/>
    </source>
</evidence>
<feature type="binding site" evidence="23">
    <location>
        <begin position="53"/>
        <end position="57"/>
    </location>
    <ligand>
        <name>substrate</name>
    </ligand>
</feature>
<dbReference type="GO" id="GO:0000139">
    <property type="term" value="C:Golgi membrane"/>
    <property type="evidence" value="ECO:0007669"/>
    <property type="project" value="UniProtKB-SubCell"/>
</dbReference>
<protein>
    <recommendedName>
        <fullName evidence="6">Alpha-1,6-mannosyl-glycoprotein 2-beta-N-acetylglucosaminyltransferase</fullName>
        <ecNumber evidence="5">2.4.1.143</ecNumber>
    </recommendedName>
    <alternativeName>
        <fullName evidence="21">Beta-1,2-N-acetylglucosaminyltransferase II</fullName>
    </alternativeName>
    <alternativeName>
        <fullName evidence="20">GlcNAc-T II</fullName>
    </alternativeName>
    <alternativeName>
        <fullName evidence="19">Mannoside acetylglucosaminyltransferase 2</fullName>
    </alternativeName>
    <alternativeName>
        <fullName evidence="18">N-glycosyl-oligosaccharide-glycoprotein N-acetylglucosaminyltransferase II</fullName>
    </alternativeName>
</protein>
<evidence type="ECO:0000256" key="9">
    <source>
        <dbReference type="ARBA" id="ARBA00022692"/>
    </source>
</evidence>
<evidence type="ECO:0000256" key="2">
    <source>
        <dbReference type="ARBA" id="ARBA00004323"/>
    </source>
</evidence>
<comment type="similarity">
    <text evidence="4">Belongs to the glycosyltransferase 16 (GT16) protein family.</text>
</comment>
<dbReference type="EMBL" id="CAJPIZ010007561">
    <property type="protein sequence ID" value="CAG2110399.1"/>
    <property type="molecule type" value="Genomic_DNA"/>
</dbReference>
<dbReference type="GO" id="GO:0009312">
    <property type="term" value="P:oligosaccharide biosynthetic process"/>
    <property type="evidence" value="ECO:0007669"/>
    <property type="project" value="InterPro"/>
</dbReference>
<dbReference type="PANTHER" id="PTHR12871:SF0">
    <property type="entry name" value="ALPHA-1,6-MANNOSYL-GLYCOPROTEIN 2-BETA-N-ACETYLGLUCOSAMINYLTRANSFERASE"/>
    <property type="match status" value="1"/>
</dbReference>
<evidence type="ECO:0000256" key="14">
    <source>
        <dbReference type="ARBA" id="ARBA00023136"/>
    </source>
</evidence>
<dbReference type="GO" id="GO:0008455">
    <property type="term" value="F:alpha-1,6-mannosylglycoprotein 2-beta-N-acetylglucosaminyltransferase activity"/>
    <property type="evidence" value="ECO:0007669"/>
    <property type="project" value="UniProtKB-EC"/>
</dbReference>
<keyword evidence="9" id="KW-0812">Transmembrane</keyword>
<keyword evidence="14" id="KW-0472">Membrane</keyword>
<evidence type="ECO:0000256" key="19">
    <source>
        <dbReference type="ARBA" id="ARBA00031203"/>
    </source>
</evidence>
<keyword evidence="7" id="KW-0328">Glycosyltransferase</keyword>